<comment type="caution">
    <text evidence="3">The sequence shown here is derived from an EMBL/GenBank/DDBJ whole genome shotgun (WGS) entry which is preliminary data.</text>
</comment>
<keyword evidence="2" id="KW-0732">Signal</keyword>
<feature type="signal peptide" evidence="2">
    <location>
        <begin position="1"/>
        <end position="21"/>
    </location>
</feature>
<dbReference type="InterPro" id="IPR052444">
    <property type="entry name" value="Spz/Toll_ligand-like"/>
</dbReference>
<reference evidence="3" key="1">
    <citation type="journal article" date="2023" name="G3 (Bethesda)">
        <title>Whole genome assemblies of Zophobas morio and Tenebrio molitor.</title>
        <authorList>
            <person name="Kaur S."/>
            <person name="Stinson S.A."/>
            <person name="diCenzo G.C."/>
        </authorList>
    </citation>
    <scope>NUCLEOTIDE SEQUENCE</scope>
    <source>
        <strain evidence="3">QUZm001</strain>
    </source>
</reference>
<feature type="compositionally biased region" description="Basic and acidic residues" evidence="1">
    <location>
        <begin position="149"/>
        <end position="158"/>
    </location>
</feature>
<keyword evidence="4" id="KW-1185">Reference proteome</keyword>
<feature type="compositionally biased region" description="Polar residues" evidence="1">
    <location>
        <begin position="159"/>
        <end position="176"/>
    </location>
</feature>
<gene>
    <name evidence="3" type="ORF">Zmor_021165</name>
</gene>
<evidence type="ECO:0000313" key="4">
    <source>
        <dbReference type="Proteomes" id="UP001168821"/>
    </source>
</evidence>
<dbReference type="GO" id="GO:0005576">
    <property type="term" value="C:extracellular region"/>
    <property type="evidence" value="ECO:0007669"/>
    <property type="project" value="TreeGrafter"/>
</dbReference>
<dbReference type="GO" id="GO:0045087">
    <property type="term" value="P:innate immune response"/>
    <property type="evidence" value="ECO:0007669"/>
    <property type="project" value="TreeGrafter"/>
</dbReference>
<dbReference type="Gene3D" id="2.10.90.10">
    <property type="entry name" value="Cystine-knot cytokines"/>
    <property type="match status" value="1"/>
</dbReference>
<accession>A0AA38MAS5</accession>
<protein>
    <submittedName>
        <fullName evidence="3">Uncharacterized protein</fullName>
    </submittedName>
</protein>
<dbReference type="GO" id="GO:0021556">
    <property type="term" value="P:central nervous system formation"/>
    <property type="evidence" value="ECO:0007669"/>
    <property type="project" value="TreeGrafter"/>
</dbReference>
<feature type="chain" id="PRO_5041364822" evidence="2">
    <location>
        <begin position="22"/>
        <end position="408"/>
    </location>
</feature>
<feature type="region of interest" description="Disordered" evidence="1">
    <location>
        <begin position="146"/>
        <end position="183"/>
    </location>
</feature>
<dbReference type="AlphaFoldDB" id="A0AA38MAS5"/>
<evidence type="ECO:0000256" key="2">
    <source>
        <dbReference type="SAM" id="SignalP"/>
    </source>
</evidence>
<dbReference type="GO" id="GO:0005121">
    <property type="term" value="F:Toll binding"/>
    <property type="evidence" value="ECO:0007669"/>
    <property type="project" value="TreeGrafter"/>
</dbReference>
<name>A0AA38MAS5_9CUCU</name>
<sequence length="408" mass="45986">MKTQWRTIAIFSLCIANVVVANEVPPSENAAEEPPEGYYAFVESPNAEPPRLRPPSYSFAPVDCKEDDLKSPHASPFNLCGDLNKGTIPRNPMGQNVLGSPYPFALIRNMTLKYLSRTLPILKADETLPKVAQLQDDLISQNTITPFHTNDRVKRDTRTANQTTDKQTSKNATSTPETKERKGRKFCDQGGLFCMLYKAINGEPYTTTTVTQQSSQLPVERRDEVVQPRYEGPPTPCPAKVEYATPVFAKNYQGVWRYVVQIPYEGYFTQTVEVTRCLQSRCHYLDGGCLSSPRWSSLLVAEIYYPDTVLSNSDTVNPPRSPVAASQPPSVQDFQNYQQYLHKRAGLQAAPIDSSTTSRPTHCDGVDALGCFQVRLYYDWFLIPGSCKCWRPDYFNKYVRRKSTTSDL</sequence>
<dbReference type="InterPro" id="IPR029034">
    <property type="entry name" value="Cystine-knot_cytokine"/>
</dbReference>
<proteinExistence type="predicted"/>
<evidence type="ECO:0000313" key="3">
    <source>
        <dbReference type="EMBL" id="KAJ3649419.1"/>
    </source>
</evidence>
<dbReference type="PANTHER" id="PTHR23199:SF7">
    <property type="entry name" value="RE45222P"/>
    <property type="match status" value="1"/>
</dbReference>
<dbReference type="EMBL" id="JALNTZ010000006">
    <property type="protein sequence ID" value="KAJ3649419.1"/>
    <property type="molecule type" value="Genomic_DNA"/>
</dbReference>
<dbReference type="GO" id="GO:0008083">
    <property type="term" value="F:growth factor activity"/>
    <property type="evidence" value="ECO:0007669"/>
    <property type="project" value="TreeGrafter"/>
</dbReference>
<dbReference type="Proteomes" id="UP001168821">
    <property type="component" value="Unassembled WGS sequence"/>
</dbReference>
<evidence type="ECO:0000256" key="1">
    <source>
        <dbReference type="SAM" id="MobiDB-lite"/>
    </source>
</evidence>
<dbReference type="PANTHER" id="PTHR23199">
    <property type="entry name" value="NEUROTROPHIN 1-RELATED"/>
    <property type="match status" value="1"/>
</dbReference>
<dbReference type="SUPFAM" id="SSF57501">
    <property type="entry name" value="Cystine-knot cytokines"/>
    <property type="match status" value="1"/>
</dbReference>
<organism evidence="3 4">
    <name type="scientific">Zophobas morio</name>
    <dbReference type="NCBI Taxonomy" id="2755281"/>
    <lineage>
        <taxon>Eukaryota</taxon>
        <taxon>Metazoa</taxon>
        <taxon>Ecdysozoa</taxon>
        <taxon>Arthropoda</taxon>
        <taxon>Hexapoda</taxon>
        <taxon>Insecta</taxon>
        <taxon>Pterygota</taxon>
        <taxon>Neoptera</taxon>
        <taxon>Endopterygota</taxon>
        <taxon>Coleoptera</taxon>
        <taxon>Polyphaga</taxon>
        <taxon>Cucujiformia</taxon>
        <taxon>Tenebrionidae</taxon>
        <taxon>Zophobas</taxon>
    </lineage>
</organism>